<evidence type="ECO:0000313" key="2">
    <source>
        <dbReference type="EMBL" id="EHB03859.1"/>
    </source>
</evidence>
<sequence>MEGNCISEEDLTEKVKRWDMVAHTEHIHFEEAWKFITEDLVWEEYLIYQQIPNSDPAHCEFLWSPKTHAETSKMKLLVPMAHLNGGVPKSYPKLYEEASIEELGIEPGFLRNRGYCTRLSVNLLPSQKK</sequence>
<dbReference type="Proteomes" id="UP000006813">
    <property type="component" value="Unassembled WGS sequence"/>
</dbReference>
<dbReference type="InterPro" id="IPR037445">
    <property type="entry name" value="MAGE"/>
</dbReference>
<dbReference type="STRING" id="10181.G5B3J8"/>
<dbReference type="AlphaFoldDB" id="G5B3J8"/>
<dbReference type="FunFam" id="1.10.10.1210:FF:000001">
    <property type="entry name" value="melanoma-associated antigen D1"/>
    <property type="match status" value="1"/>
</dbReference>
<dbReference type="InterPro" id="IPR002190">
    <property type="entry name" value="MHD_dom"/>
</dbReference>
<evidence type="ECO:0000313" key="3">
    <source>
        <dbReference type="Proteomes" id="UP000006813"/>
    </source>
</evidence>
<accession>G5B3J8</accession>
<gene>
    <name evidence="2" type="ORF">GW7_15173</name>
</gene>
<dbReference type="PANTHER" id="PTHR11736">
    <property type="entry name" value="MELANOMA-ASSOCIATED ANTIGEN MAGE ANTIGEN"/>
    <property type="match status" value="1"/>
</dbReference>
<feature type="domain" description="MAGE" evidence="1">
    <location>
        <begin position="1"/>
        <end position="98"/>
    </location>
</feature>
<organism evidence="2 3">
    <name type="scientific">Heterocephalus glaber</name>
    <name type="common">Naked mole rat</name>
    <dbReference type="NCBI Taxonomy" id="10181"/>
    <lineage>
        <taxon>Eukaryota</taxon>
        <taxon>Metazoa</taxon>
        <taxon>Chordata</taxon>
        <taxon>Craniata</taxon>
        <taxon>Vertebrata</taxon>
        <taxon>Euteleostomi</taxon>
        <taxon>Mammalia</taxon>
        <taxon>Eutheria</taxon>
        <taxon>Euarchontoglires</taxon>
        <taxon>Glires</taxon>
        <taxon>Rodentia</taxon>
        <taxon>Hystricomorpha</taxon>
        <taxon>Bathyergidae</taxon>
        <taxon>Heterocephalus</taxon>
    </lineage>
</organism>
<dbReference type="PANTHER" id="PTHR11736:SF14">
    <property type="entry name" value="NSE3 HOMOLOG, SMC5-SMC6 COMPLEX COMPONENT"/>
    <property type="match status" value="1"/>
</dbReference>
<dbReference type="GO" id="GO:0005634">
    <property type="term" value="C:nucleus"/>
    <property type="evidence" value="ECO:0007669"/>
    <property type="project" value="TreeGrafter"/>
</dbReference>
<proteinExistence type="predicted"/>
<dbReference type="PROSITE" id="PS50838">
    <property type="entry name" value="MAGE"/>
    <property type="match status" value="1"/>
</dbReference>
<dbReference type="InParanoid" id="G5B3J8"/>
<name>G5B3J8_HETGA</name>
<protein>
    <submittedName>
        <fullName evidence="2">Melanoma-associated antigen 11</fullName>
    </submittedName>
</protein>
<reference evidence="2 3" key="1">
    <citation type="journal article" date="2011" name="Nature">
        <title>Genome sequencing reveals insights into physiology and longevity of the naked mole rat.</title>
        <authorList>
            <person name="Kim E.B."/>
            <person name="Fang X."/>
            <person name="Fushan A.A."/>
            <person name="Huang Z."/>
            <person name="Lobanov A.V."/>
            <person name="Han L."/>
            <person name="Marino S.M."/>
            <person name="Sun X."/>
            <person name="Turanov A.A."/>
            <person name="Yang P."/>
            <person name="Yim S.H."/>
            <person name="Zhao X."/>
            <person name="Kasaikina M.V."/>
            <person name="Stoletzki N."/>
            <person name="Peng C."/>
            <person name="Polak P."/>
            <person name="Xiong Z."/>
            <person name="Kiezun A."/>
            <person name="Zhu Y."/>
            <person name="Chen Y."/>
            <person name="Kryukov G.V."/>
            <person name="Zhang Q."/>
            <person name="Peshkin L."/>
            <person name="Yang L."/>
            <person name="Bronson R.T."/>
            <person name="Buffenstein R."/>
            <person name="Wang B."/>
            <person name="Han C."/>
            <person name="Li Q."/>
            <person name="Chen L."/>
            <person name="Zhao W."/>
            <person name="Sunyaev S.R."/>
            <person name="Park T.J."/>
            <person name="Zhang G."/>
            <person name="Wang J."/>
            <person name="Gladyshev V.N."/>
        </authorList>
    </citation>
    <scope>NUCLEOTIDE SEQUENCE [LARGE SCALE GENOMIC DNA]</scope>
</reference>
<evidence type="ECO:0000259" key="1">
    <source>
        <dbReference type="PROSITE" id="PS50838"/>
    </source>
</evidence>
<dbReference type="GO" id="GO:0000122">
    <property type="term" value="P:negative regulation of transcription by RNA polymerase II"/>
    <property type="evidence" value="ECO:0007669"/>
    <property type="project" value="TreeGrafter"/>
</dbReference>
<dbReference type="Gene3D" id="1.10.10.1210">
    <property type="entry name" value="MAGE homology domain, winged helix WH2 motif"/>
    <property type="match status" value="1"/>
</dbReference>
<dbReference type="InterPro" id="IPR041899">
    <property type="entry name" value="MAGE_WH2"/>
</dbReference>
<dbReference type="SMART" id="SM01373">
    <property type="entry name" value="MAGE"/>
    <property type="match status" value="1"/>
</dbReference>
<dbReference type="EMBL" id="JH168264">
    <property type="protein sequence ID" value="EHB03859.1"/>
    <property type="molecule type" value="Genomic_DNA"/>
</dbReference>